<dbReference type="OrthoDB" id="8943261at2"/>
<evidence type="ECO:0000313" key="2">
    <source>
        <dbReference type="Proteomes" id="UP000233293"/>
    </source>
</evidence>
<evidence type="ECO:0000313" key="1">
    <source>
        <dbReference type="EMBL" id="PKU23199.1"/>
    </source>
</evidence>
<comment type="caution">
    <text evidence="1">The sequence shown here is derived from an EMBL/GenBank/DDBJ whole genome shotgun (WGS) entry which is preliminary data.</text>
</comment>
<accession>A0A2N3PS17</accession>
<dbReference type="Proteomes" id="UP000233293">
    <property type="component" value="Unassembled WGS sequence"/>
</dbReference>
<organism evidence="1 2">
    <name type="scientific">Telmatospirillum siberiense</name>
    <dbReference type="NCBI Taxonomy" id="382514"/>
    <lineage>
        <taxon>Bacteria</taxon>
        <taxon>Pseudomonadati</taxon>
        <taxon>Pseudomonadota</taxon>
        <taxon>Alphaproteobacteria</taxon>
        <taxon>Rhodospirillales</taxon>
        <taxon>Rhodospirillaceae</taxon>
        <taxon>Telmatospirillum</taxon>
    </lineage>
</organism>
<proteinExistence type="predicted"/>
<keyword evidence="2" id="KW-1185">Reference proteome</keyword>
<dbReference type="AlphaFoldDB" id="A0A2N3PS17"/>
<gene>
    <name evidence="1" type="ORF">CWS72_17350</name>
</gene>
<protein>
    <submittedName>
        <fullName evidence="1">Uncharacterized protein</fullName>
    </submittedName>
</protein>
<reference evidence="2" key="1">
    <citation type="submission" date="2017-12" db="EMBL/GenBank/DDBJ databases">
        <title>Draft genome sequence of Telmatospirillum siberiense 26-4b1T, an acidotolerant peatland alphaproteobacterium potentially involved in sulfur cycling.</title>
        <authorList>
            <person name="Hausmann B."/>
            <person name="Pjevac P."/>
            <person name="Schreck K."/>
            <person name="Herbold C.W."/>
            <person name="Daims H."/>
            <person name="Wagner M."/>
            <person name="Pester M."/>
            <person name="Loy A."/>
        </authorList>
    </citation>
    <scope>NUCLEOTIDE SEQUENCE [LARGE SCALE GENOMIC DNA]</scope>
    <source>
        <strain evidence="2">26-4b1</strain>
    </source>
</reference>
<dbReference type="RefSeq" id="WP_101251897.1">
    <property type="nucleotide sequence ID" value="NZ_PIUM01000022.1"/>
</dbReference>
<dbReference type="EMBL" id="PIUM01000022">
    <property type="protein sequence ID" value="PKU23199.1"/>
    <property type="molecule type" value="Genomic_DNA"/>
</dbReference>
<name>A0A2N3PS17_9PROT</name>
<sequence length="140" mass="14450">MPFTTGSYSVCGAPSLAGFYGANAANQWTAFNACTGSSADLGTALTAEGVASQGDLQTLAAQMVPLSSFNTWAASVVTQSALTATLQNYVTQTQLQSGGGASASFDPALAAEFWSGAFCSVIFLWWVSRNIGLIFEVIRG</sequence>